<dbReference type="Proteomes" id="UP001497623">
    <property type="component" value="Unassembled WGS sequence"/>
</dbReference>
<evidence type="ECO:0000256" key="1">
    <source>
        <dbReference type="SAM" id="MobiDB-lite"/>
    </source>
</evidence>
<reference evidence="2 3" key="1">
    <citation type="submission" date="2024-05" db="EMBL/GenBank/DDBJ databases">
        <authorList>
            <person name="Wallberg A."/>
        </authorList>
    </citation>
    <scope>NUCLEOTIDE SEQUENCE [LARGE SCALE GENOMIC DNA]</scope>
</reference>
<feature type="compositionally biased region" description="Basic and acidic residues" evidence="1">
    <location>
        <begin position="7"/>
        <end position="47"/>
    </location>
</feature>
<protein>
    <submittedName>
        <fullName evidence="2">Uncharacterized protein</fullName>
    </submittedName>
</protein>
<comment type="caution">
    <text evidence="2">The sequence shown here is derived from an EMBL/GenBank/DDBJ whole genome shotgun (WGS) entry which is preliminary data.</text>
</comment>
<feature type="region of interest" description="Disordered" evidence="1">
    <location>
        <begin position="1"/>
        <end position="47"/>
    </location>
</feature>
<feature type="compositionally biased region" description="Basic and acidic residues" evidence="1">
    <location>
        <begin position="189"/>
        <end position="281"/>
    </location>
</feature>
<sequence>MGKIKRERYDDYQGEKHEEDRRLVKYEENRHEKYDSQSRVSYDDRHRSLKYEDDRHKKYNLQREVSYEEIHAREVLNSENSDNENTASSTDGSESSSSGSEDSKVSIESEKRKRSRRKKAKIKKEKYYRGNVSAESDEDEIEERGRHRKRKKITEEYEDGNYIDDRKHRSRSHKRKHKHKRKHRRRRHYGSEESSRDSRKDHGWGEEDRYRRGRSLENVDSRREEIIRGKDDDRRMEDKRIEKERRRDKREDDRTRRRGDREDARRERRENRRAEEQEERTKKKNYVWNPTSRWDDDEEETSVQVPVAQEEVIDDPSRFIPGRERKKAKVVTDDGNADLPKENTAGLLNKVHIKVKKKLSFDKDTHTPPMISPANAMDKSCQYPSTAAPYIGISTPKTPKKAHRWVILKINNMFLSLCKTHSYVAVTKKKTIHVATNEEACTNQY</sequence>
<feature type="compositionally biased region" description="Basic residues" evidence="1">
    <location>
        <begin position="112"/>
        <end position="126"/>
    </location>
</feature>
<feature type="region of interest" description="Disordered" evidence="1">
    <location>
        <begin position="71"/>
        <end position="304"/>
    </location>
</feature>
<organism evidence="2 3">
    <name type="scientific">Meganyctiphanes norvegica</name>
    <name type="common">Northern krill</name>
    <name type="synonym">Thysanopoda norvegica</name>
    <dbReference type="NCBI Taxonomy" id="48144"/>
    <lineage>
        <taxon>Eukaryota</taxon>
        <taxon>Metazoa</taxon>
        <taxon>Ecdysozoa</taxon>
        <taxon>Arthropoda</taxon>
        <taxon>Crustacea</taxon>
        <taxon>Multicrustacea</taxon>
        <taxon>Malacostraca</taxon>
        <taxon>Eumalacostraca</taxon>
        <taxon>Eucarida</taxon>
        <taxon>Euphausiacea</taxon>
        <taxon>Euphausiidae</taxon>
        <taxon>Meganyctiphanes</taxon>
    </lineage>
</organism>
<gene>
    <name evidence="2" type="ORF">MNOR_LOCUS33363</name>
</gene>
<evidence type="ECO:0000313" key="3">
    <source>
        <dbReference type="Proteomes" id="UP001497623"/>
    </source>
</evidence>
<proteinExistence type="predicted"/>
<accession>A0AAV2S7W0</accession>
<feature type="compositionally biased region" description="Basic residues" evidence="1">
    <location>
        <begin position="168"/>
        <end position="188"/>
    </location>
</feature>
<feature type="compositionally biased region" description="Polar residues" evidence="1">
    <location>
        <begin position="77"/>
        <end position="87"/>
    </location>
</feature>
<feature type="compositionally biased region" description="Basic and acidic residues" evidence="1">
    <location>
        <begin position="101"/>
        <end position="111"/>
    </location>
</feature>
<dbReference type="EMBL" id="CAXKWB010047895">
    <property type="protein sequence ID" value="CAL4166140.1"/>
    <property type="molecule type" value="Genomic_DNA"/>
</dbReference>
<name>A0AAV2S7W0_MEGNR</name>
<dbReference type="AlphaFoldDB" id="A0AAV2S7W0"/>
<keyword evidence="3" id="KW-1185">Reference proteome</keyword>
<feature type="non-terminal residue" evidence="2">
    <location>
        <position position="445"/>
    </location>
</feature>
<evidence type="ECO:0000313" key="2">
    <source>
        <dbReference type="EMBL" id="CAL4166140.1"/>
    </source>
</evidence>
<feature type="compositionally biased region" description="Low complexity" evidence="1">
    <location>
        <begin position="88"/>
        <end position="100"/>
    </location>
</feature>